<dbReference type="GO" id="GO:0016301">
    <property type="term" value="F:kinase activity"/>
    <property type="evidence" value="ECO:0007669"/>
    <property type="project" value="UniProtKB-KW"/>
</dbReference>
<name>M1MCJ6_9CLOT</name>
<sequence>MLCILKVYKGVVEEMLEIVLNILFPLIIMLEILVPALNFTFFVKPNKNILIKFSIIIYILIGYFFINTKAALPIYVMPLCIFTCLLLIYRNFFISVIFSAFIWILLFISDAITGAILIYLLKYNYSDINANLLLNFMSELLILLNVFVLSKIIRLILLKISSRIDINIKISNKPPIAFIISILLIIFLYYQYSLKDFVVTWNKNMLLFNALNLFIFFILITTITYYCFTILVNKHRSKEYSQLQNYTNMLENMYSDLRSFKHDYLNILSTLAGYIETDDINGLKNYYYNDLLPESDEIVNKDMSLSYLSHIKISPLKALLSSKIVNAHSKGIDVKIEMADDIELINMSVIDICRIIGILLDNAIEASILCDNKFIHFAAINTDNEVIFNIRNSCLSSTPPIHKLYQKNFSTKGEGRGLGLNNVKDIINKRYKNVLFNTTIEDCIFVQELLIRNK</sequence>
<evidence type="ECO:0000313" key="3">
    <source>
        <dbReference type="EMBL" id="AGF55634.1"/>
    </source>
</evidence>
<keyword evidence="3" id="KW-0418">Kinase</keyword>
<evidence type="ECO:0000313" key="4">
    <source>
        <dbReference type="Proteomes" id="UP000011728"/>
    </source>
</evidence>
<dbReference type="PANTHER" id="PTHR40448">
    <property type="entry name" value="TWO-COMPONENT SENSOR HISTIDINE KINASE"/>
    <property type="match status" value="1"/>
</dbReference>
<dbReference type="GO" id="GO:0042802">
    <property type="term" value="F:identical protein binding"/>
    <property type="evidence" value="ECO:0007669"/>
    <property type="project" value="TreeGrafter"/>
</dbReference>
<dbReference type="InterPro" id="IPR032834">
    <property type="entry name" value="NatK-like_C"/>
</dbReference>
<dbReference type="AlphaFoldDB" id="M1MCJ6"/>
<feature type="transmembrane region" description="Helical" evidence="1">
    <location>
        <begin position="96"/>
        <end position="120"/>
    </location>
</feature>
<keyword evidence="1" id="KW-0472">Membrane</keyword>
<feature type="transmembrane region" description="Helical" evidence="1">
    <location>
        <begin position="132"/>
        <end position="153"/>
    </location>
</feature>
<keyword evidence="3" id="KW-0808">Transferase</keyword>
<dbReference type="KEGG" id="csr:Cspa_c18640"/>
<evidence type="ECO:0000256" key="1">
    <source>
        <dbReference type="SAM" id="Phobius"/>
    </source>
</evidence>
<keyword evidence="4" id="KW-1185">Reference proteome</keyword>
<dbReference type="PANTHER" id="PTHR40448:SF1">
    <property type="entry name" value="TWO-COMPONENT SENSOR HISTIDINE KINASE"/>
    <property type="match status" value="1"/>
</dbReference>
<feature type="transmembrane region" description="Helical" evidence="1">
    <location>
        <begin position="174"/>
        <end position="192"/>
    </location>
</feature>
<feature type="domain" description="Sensor histidine kinase NatK-like C-terminal" evidence="2">
    <location>
        <begin position="347"/>
        <end position="451"/>
    </location>
</feature>
<protein>
    <submittedName>
        <fullName evidence="3">Signal transduction histidine kinase regulating citrate/malate metabolism</fullName>
    </submittedName>
</protein>
<organism evidence="3 4">
    <name type="scientific">Clostridium saccharoperbutylacetonicum N1-4(HMT)</name>
    <dbReference type="NCBI Taxonomy" id="931276"/>
    <lineage>
        <taxon>Bacteria</taxon>
        <taxon>Bacillati</taxon>
        <taxon>Bacillota</taxon>
        <taxon>Clostridia</taxon>
        <taxon>Eubacteriales</taxon>
        <taxon>Clostridiaceae</taxon>
        <taxon>Clostridium</taxon>
    </lineage>
</organism>
<dbReference type="Proteomes" id="UP000011728">
    <property type="component" value="Chromosome"/>
</dbReference>
<keyword evidence="1" id="KW-0812">Transmembrane</keyword>
<feature type="transmembrane region" description="Helical" evidence="1">
    <location>
        <begin position="49"/>
        <end position="66"/>
    </location>
</feature>
<dbReference type="Gene3D" id="3.30.565.10">
    <property type="entry name" value="Histidine kinase-like ATPase, C-terminal domain"/>
    <property type="match status" value="1"/>
</dbReference>
<dbReference type="HOGENOM" id="CLU_046138_1_2_9"/>
<feature type="transmembrane region" description="Helical" evidence="1">
    <location>
        <begin position="212"/>
        <end position="232"/>
    </location>
</feature>
<keyword evidence="1" id="KW-1133">Transmembrane helix</keyword>
<gene>
    <name evidence="3" type="ORF">Cspa_c18640</name>
</gene>
<accession>M1MCJ6</accession>
<dbReference type="InterPro" id="IPR036890">
    <property type="entry name" value="HATPase_C_sf"/>
</dbReference>
<dbReference type="eggNOG" id="COG3290">
    <property type="taxonomic scope" value="Bacteria"/>
</dbReference>
<reference evidence="3 4" key="1">
    <citation type="submission" date="2013-02" db="EMBL/GenBank/DDBJ databases">
        <title>Genome sequence of Clostridium saccharoperbutylacetonicum N1-4(HMT).</title>
        <authorList>
            <person name="Poehlein A."/>
            <person name="Daniel R."/>
        </authorList>
    </citation>
    <scope>NUCLEOTIDE SEQUENCE [LARGE SCALE GENOMIC DNA]</scope>
    <source>
        <strain evidence="4">N1-4(HMT)</strain>
    </source>
</reference>
<dbReference type="Pfam" id="PF14501">
    <property type="entry name" value="HATPase_c_5"/>
    <property type="match status" value="1"/>
</dbReference>
<proteinExistence type="predicted"/>
<feature type="transmembrane region" description="Helical" evidence="1">
    <location>
        <begin position="72"/>
        <end position="89"/>
    </location>
</feature>
<feature type="transmembrane region" description="Helical" evidence="1">
    <location>
        <begin position="18"/>
        <end position="37"/>
    </location>
</feature>
<evidence type="ECO:0000259" key="2">
    <source>
        <dbReference type="Pfam" id="PF14501"/>
    </source>
</evidence>
<dbReference type="PATRIC" id="fig|931276.5.peg.1849"/>
<dbReference type="EMBL" id="CP004121">
    <property type="protein sequence ID" value="AGF55634.1"/>
    <property type="molecule type" value="Genomic_DNA"/>
</dbReference>
<dbReference type="SUPFAM" id="SSF55874">
    <property type="entry name" value="ATPase domain of HSP90 chaperone/DNA topoisomerase II/histidine kinase"/>
    <property type="match status" value="1"/>
</dbReference>